<evidence type="ECO:0000256" key="2">
    <source>
        <dbReference type="ARBA" id="ARBA00009907"/>
    </source>
</evidence>
<comment type="similarity">
    <text evidence="2">Belongs to the CYBC1 family.</text>
</comment>
<keyword evidence="9" id="KW-0143">Chaperone</keyword>
<dbReference type="AlphaFoldDB" id="A0AAD9MYU2"/>
<dbReference type="PANTHER" id="PTHR31837:SF3">
    <property type="entry name" value="CYTOCHROME B-245 CHAPERONE 1"/>
    <property type="match status" value="1"/>
</dbReference>
<evidence type="ECO:0000256" key="9">
    <source>
        <dbReference type="ARBA" id="ARBA00023186"/>
    </source>
</evidence>
<keyword evidence="7 12" id="KW-1133">Transmembrane helix</keyword>
<feature type="compositionally biased region" description="Basic and acidic residues" evidence="11">
    <location>
        <begin position="235"/>
        <end position="252"/>
    </location>
</feature>
<reference evidence="13" key="1">
    <citation type="journal article" date="2023" name="Mol. Biol. Evol.">
        <title>Third-Generation Sequencing Reveals the Adaptive Role of the Epigenome in Three Deep-Sea Polychaetes.</title>
        <authorList>
            <person name="Perez M."/>
            <person name="Aroh O."/>
            <person name="Sun Y."/>
            <person name="Lan Y."/>
            <person name="Juniper S.K."/>
            <person name="Young C.R."/>
            <person name="Angers B."/>
            <person name="Qian P.Y."/>
        </authorList>
    </citation>
    <scope>NUCLEOTIDE SEQUENCE</scope>
    <source>
        <strain evidence="13">P08H-3</strain>
    </source>
</reference>
<dbReference type="Pfam" id="PF15169">
    <property type="entry name" value="Cybc1_Eros"/>
    <property type="match status" value="1"/>
</dbReference>
<evidence type="ECO:0000256" key="11">
    <source>
        <dbReference type="SAM" id="MobiDB-lite"/>
    </source>
</evidence>
<feature type="transmembrane region" description="Helical" evidence="12">
    <location>
        <begin position="24"/>
        <end position="41"/>
    </location>
</feature>
<evidence type="ECO:0000256" key="10">
    <source>
        <dbReference type="ARBA" id="ARBA00030424"/>
    </source>
</evidence>
<keyword evidence="3" id="KW-0399">Innate immunity</keyword>
<proteinExistence type="inferred from homology"/>
<evidence type="ECO:0000256" key="1">
    <source>
        <dbReference type="ARBA" id="ARBA00004389"/>
    </source>
</evidence>
<evidence type="ECO:0000256" key="3">
    <source>
        <dbReference type="ARBA" id="ARBA00022588"/>
    </source>
</evidence>
<evidence type="ECO:0000313" key="13">
    <source>
        <dbReference type="EMBL" id="KAK2150832.1"/>
    </source>
</evidence>
<evidence type="ECO:0000256" key="5">
    <source>
        <dbReference type="ARBA" id="ARBA00022824"/>
    </source>
</evidence>
<comment type="caution">
    <text evidence="13">The sequence shown here is derived from an EMBL/GenBank/DDBJ whole genome shotgun (WGS) entry which is preliminary data.</text>
</comment>
<organism evidence="13 14">
    <name type="scientific">Paralvinella palmiformis</name>
    <dbReference type="NCBI Taxonomy" id="53620"/>
    <lineage>
        <taxon>Eukaryota</taxon>
        <taxon>Metazoa</taxon>
        <taxon>Spiralia</taxon>
        <taxon>Lophotrochozoa</taxon>
        <taxon>Annelida</taxon>
        <taxon>Polychaeta</taxon>
        <taxon>Sedentaria</taxon>
        <taxon>Canalipalpata</taxon>
        <taxon>Terebellida</taxon>
        <taxon>Terebelliformia</taxon>
        <taxon>Alvinellidae</taxon>
        <taxon>Paralvinella</taxon>
    </lineage>
</organism>
<evidence type="ECO:0000256" key="6">
    <source>
        <dbReference type="ARBA" id="ARBA00022859"/>
    </source>
</evidence>
<dbReference type="GO" id="GO:0005789">
    <property type="term" value="C:endoplasmic reticulum membrane"/>
    <property type="evidence" value="ECO:0007669"/>
    <property type="project" value="UniProtKB-SubCell"/>
</dbReference>
<evidence type="ECO:0000256" key="12">
    <source>
        <dbReference type="SAM" id="Phobius"/>
    </source>
</evidence>
<dbReference type="PANTHER" id="PTHR31837">
    <property type="entry name" value="CYTOCHROME B-245 CHAPERONE 1"/>
    <property type="match status" value="1"/>
</dbReference>
<evidence type="ECO:0000256" key="4">
    <source>
        <dbReference type="ARBA" id="ARBA00022692"/>
    </source>
</evidence>
<evidence type="ECO:0000256" key="8">
    <source>
        <dbReference type="ARBA" id="ARBA00023136"/>
    </source>
</evidence>
<gene>
    <name evidence="13" type="ORF">LSH36_386g00007</name>
</gene>
<dbReference type="Proteomes" id="UP001208570">
    <property type="component" value="Unassembled WGS sequence"/>
</dbReference>
<comment type="subcellular location">
    <subcellularLocation>
        <location evidence="1">Endoplasmic reticulum membrane</location>
        <topology evidence="1">Single-pass membrane protein</topology>
    </subcellularLocation>
</comment>
<name>A0AAD9MYU2_9ANNE</name>
<dbReference type="InterPro" id="IPR027846">
    <property type="entry name" value="Cybc1"/>
</dbReference>
<accession>A0AAD9MYU2</accession>
<feature type="region of interest" description="Disordered" evidence="11">
    <location>
        <begin position="191"/>
        <end position="264"/>
    </location>
</feature>
<keyword evidence="4 12" id="KW-0812">Transmembrane</keyword>
<protein>
    <recommendedName>
        <fullName evidence="10">Essential for reactive oxygen species protein</fullName>
    </recommendedName>
</protein>
<keyword evidence="8 12" id="KW-0472">Membrane</keyword>
<keyword evidence="14" id="KW-1185">Reference proteome</keyword>
<evidence type="ECO:0000313" key="14">
    <source>
        <dbReference type="Proteomes" id="UP001208570"/>
    </source>
</evidence>
<evidence type="ECO:0000256" key="7">
    <source>
        <dbReference type="ARBA" id="ARBA00022989"/>
    </source>
</evidence>
<dbReference type="GO" id="GO:0045087">
    <property type="term" value="P:innate immune response"/>
    <property type="evidence" value="ECO:0007669"/>
    <property type="project" value="UniProtKB-KW"/>
</dbReference>
<keyword evidence="5" id="KW-0256">Endoplasmic reticulum</keyword>
<dbReference type="EMBL" id="JAODUP010000386">
    <property type="protein sequence ID" value="KAK2150832.1"/>
    <property type="molecule type" value="Genomic_DNA"/>
</dbReference>
<keyword evidence="6" id="KW-0391">Immunity</keyword>
<sequence>MVYVTVKEATEDRLHLVRDPTTRSWAIFVGLVSLGLGAAYYSGDYLFWKLTYVSGTVFVGLTCLEDWEECILDKTTQKVTIKRTSLVQKLFHAEKGQKIVVDDLDGCVSVSVEEEEVKYAGISYIVALHFSAGYSLGVTETAVIGDKSDQEHIADKISKFLDLDKTEPGKHIPFVDMSMDPSGDKVCEEEGAASEATLASDTKVIQETRAEGSTSALPVPDKQSSTDESDDSFEQIDKDELVNISEVGHDPENIPEDNSVSGQD</sequence>